<feature type="region of interest" description="Disordered" evidence="16">
    <location>
        <begin position="1019"/>
        <end position="1073"/>
    </location>
</feature>
<dbReference type="InterPro" id="IPR001357">
    <property type="entry name" value="BRCT_dom"/>
</dbReference>
<keyword evidence="5 14" id="KW-0808">Transferase</keyword>
<evidence type="ECO:0000313" key="20">
    <source>
        <dbReference type="Proteomes" id="UP000297299"/>
    </source>
</evidence>
<dbReference type="SUPFAM" id="SSF100879">
    <property type="entry name" value="Lesion bypass DNA polymerase (Y-family), little finger domain"/>
    <property type="match status" value="1"/>
</dbReference>
<dbReference type="CDD" id="cd01701">
    <property type="entry name" value="PolY_Rev1"/>
    <property type="match status" value="1"/>
</dbReference>
<feature type="region of interest" description="Disordered" evidence="16">
    <location>
        <begin position="288"/>
        <end position="311"/>
    </location>
</feature>
<dbReference type="Gene3D" id="6.10.250.1630">
    <property type="match status" value="3"/>
</dbReference>
<name>A0A4Y8DAN2_9HELO</name>
<dbReference type="SMART" id="SM00292">
    <property type="entry name" value="BRCT"/>
    <property type="match status" value="1"/>
</dbReference>
<dbReference type="InterPro" id="IPR017961">
    <property type="entry name" value="DNA_pol_Y-fam_little_finger"/>
</dbReference>
<dbReference type="Gene3D" id="3.30.1490.100">
    <property type="entry name" value="DNA polymerase, Y-family, little finger domain"/>
    <property type="match status" value="1"/>
</dbReference>
<keyword evidence="6 14" id="KW-0548">Nucleotidyltransferase</keyword>
<dbReference type="FunFam" id="3.30.70.270:FF:000040">
    <property type="entry name" value="DNA repair protein REV1"/>
    <property type="match status" value="1"/>
</dbReference>
<feature type="region of interest" description="Disordered" evidence="16">
    <location>
        <begin position="1"/>
        <end position="31"/>
    </location>
</feature>
<dbReference type="FunFam" id="1.20.58.1280:FF:000005">
    <property type="entry name" value="DNA repair protein REV1"/>
    <property type="match status" value="1"/>
</dbReference>
<comment type="caution">
    <text evidence="19">The sequence shown here is derived from an EMBL/GenBank/DDBJ whole genome shotgun (WGS) entry which is preliminary data.</text>
</comment>
<dbReference type="InterPro" id="IPR025527">
    <property type="entry name" value="HUWE1/Rev1_UBM"/>
</dbReference>
<dbReference type="PROSITE" id="PS50172">
    <property type="entry name" value="BRCT"/>
    <property type="match status" value="1"/>
</dbReference>
<dbReference type="EC" id="2.7.7.-" evidence="14"/>
<dbReference type="GO" id="GO:0046872">
    <property type="term" value="F:metal ion binding"/>
    <property type="evidence" value="ECO:0007669"/>
    <property type="project" value="UniProtKB-KW"/>
</dbReference>
<comment type="cofactor">
    <cofactor evidence="15">
        <name>Mg(2+)</name>
        <dbReference type="ChEBI" id="CHEBI:18420"/>
    </cofactor>
    <text evidence="15">Binds 2 magnesium ions.</text>
</comment>
<evidence type="ECO:0000256" key="4">
    <source>
        <dbReference type="ARBA" id="ARBA00022634"/>
    </source>
</evidence>
<feature type="domain" description="BRCT" evidence="17">
    <location>
        <begin position="61"/>
        <end position="149"/>
    </location>
</feature>
<evidence type="ECO:0000256" key="12">
    <source>
        <dbReference type="ARBA" id="ARBA00023242"/>
    </source>
</evidence>
<feature type="region of interest" description="Disordered" evidence="16">
    <location>
        <begin position="827"/>
        <end position="851"/>
    </location>
</feature>
<keyword evidence="20" id="KW-1185">Reference proteome</keyword>
<reference evidence="19 20" key="1">
    <citation type="submission" date="2017-11" db="EMBL/GenBank/DDBJ databases">
        <title>Comparative genomics of Botrytis spp.</title>
        <authorList>
            <person name="Valero-Jimenez C.A."/>
            <person name="Tapia P."/>
            <person name="Veloso J."/>
            <person name="Silva-Moreno E."/>
            <person name="Staats M."/>
            <person name="Valdes J.H."/>
            <person name="Van Kan J.A.L."/>
        </authorList>
    </citation>
    <scope>NUCLEOTIDE SEQUENCE [LARGE SCALE GENOMIC DNA]</scope>
    <source>
        <strain evidence="19 20">MUCL2830</strain>
    </source>
</reference>
<dbReference type="GO" id="GO:0017125">
    <property type="term" value="F:deoxycytidyl transferase activity"/>
    <property type="evidence" value="ECO:0007669"/>
    <property type="project" value="TreeGrafter"/>
</dbReference>
<dbReference type="Pfam" id="PF21999">
    <property type="entry name" value="IMS_HHH_1"/>
    <property type="match status" value="1"/>
</dbReference>
<comment type="subcellular location">
    <subcellularLocation>
        <location evidence="1 14">Nucleus</location>
    </subcellularLocation>
</comment>
<evidence type="ECO:0000256" key="1">
    <source>
        <dbReference type="ARBA" id="ARBA00004123"/>
    </source>
</evidence>
<dbReference type="Pfam" id="PF00817">
    <property type="entry name" value="IMS"/>
    <property type="match status" value="1"/>
</dbReference>
<keyword evidence="7 15" id="KW-0479">Metal-binding</keyword>
<dbReference type="Pfam" id="PF14377">
    <property type="entry name" value="UBM"/>
    <property type="match status" value="3"/>
</dbReference>
<evidence type="ECO:0000256" key="2">
    <source>
        <dbReference type="ARBA" id="ARBA00010945"/>
    </source>
</evidence>
<dbReference type="CDD" id="cd17719">
    <property type="entry name" value="BRCT_Rev1"/>
    <property type="match status" value="1"/>
</dbReference>
<evidence type="ECO:0000256" key="15">
    <source>
        <dbReference type="PIRSR" id="PIRSR036573-2"/>
    </source>
</evidence>
<dbReference type="STRING" id="38488.A0A4Y8DAN2"/>
<dbReference type="Gene3D" id="3.40.1170.60">
    <property type="match status" value="1"/>
</dbReference>
<keyword evidence="12 14" id="KW-0539">Nucleus</keyword>
<evidence type="ECO:0000256" key="7">
    <source>
        <dbReference type="ARBA" id="ARBA00022723"/>
    </source>
</evidence>
<sequence length="1258" mass="139673">MGSRLDKNSESVRKRIESHTFQSEGGEEYESSKFGGFSDYFRRKRIKLQNLDAEVRSTSTGNPDIFRGIVVHVNGYTQPSLRDLHHLIVSHGGGFMQYLDGKTAVTHIIASTLTPRKAIEFRRYRIVKPAWIVDSVKAGKCLPWDSYRVLDEGVGQRILGFSGGTVVNQSATTQRGYRDQTNASWYTSQVRNVAEDIDDDDGPQFPSSQVQKIMSHNPGVLTPSPADQTIESIEEVDQIPVYDPISSGGSFEVSSSLEEALKHVANVTTPARKAALKPIQISKDSFLMKKSPSLSPDPQASSSPTAVTPTKPKFLTPLRREAHHVERPNTPKLIPIEPRSFLNPKKRSSEEEITSSPKKAKFETAEEHNAILLADPHMRKSTTVNPDFLKHYYSESRLHHLSTWKADLKTKFQQMASEKSASQKRTVKRKPGSRRYVMHVDFDSFFCAVSLKSAPEFVDKPAVVAHGSGTGSEIASCNYPAREFGIKNGMWMKSAIKLCPDIKVLPYNFPAYEDASKLFYEAILDVGGVVQSVSVDEALVDITSLCLAAGGTDGVVILESSIRREQERADEIGKKLRKVIKEKTDCNVSVGIGGNILLAKVALRKAKPAGQHQIKPEEVFDFIGGLDVKNLPGVAYSIGGKLEEIGVKFVKDVRQLSKDRLMTVLGPKTGERIWDYSRGIDNMEVGEQVIRKSVSAEVNWGIRFTSQTEAEEFVQNLCIELQRRLIEQRVKGKQMTLKIMRKSADAPLDPPKFLGHGSCDTFNKSIVLGVATNDAIIIGREAISVLRSYGFSPGELRGLGVQMTKLEPVKFANGTLLDGSQRKISFGAPVASKSSKKSTEDPIVDEPETPTKQRIIPYAQSTKRLSEDIVDFATPTKPKSITKSIHAEDPIDESSPLKARPTPAHPATFIARTNAGDQSAKKLNLTGTQFIIPSQIDPEVLKELPLDIRSRLMAQSKSVPASREHTPSIPVKDRLSESPAKPKVSSYMPSQLDPEVLDALPEEMKAEILESYKPQTLHPVPGLQTILPQSPRKNRTITGKKPATPIKKRGRGRPPGPRIKPEPPGGPLQSKFVANPPRREASIDAGDDTDVLDPEFLAALPEDMREEIIVEHRRKRLQKRGGLMTSTVKKIKKPDPAQAPLGPRRIRLPPKPAKPTFTTQELSTLEELRETLKIWYREFESEGPHPDDVSAMERYLRRVILDERDLAKVVGVVKWLGWLIDDSEVVGKGKRHWEKAYADVCCKIQEAVKERGLGRLDF</sequence>
<evidence type="ECO:0000256" key="14">
    <source>
        <dbReference type="PIRNR" id="PIRNR036573"/>
    </source>
</evidence>
<feature type="compositionally biased region" description="Pro residues" evidence="16">
    <location>
        <begin position="1054"/>
        <end position="1066"/>
    </location>
</feature>
<dbReference type="Gene3D" id="3.30.70.270">
    <property type="match status" value="1"/>
</dbReference>
<dbReference type="Gene3D" id="6.10.250.1490">
    <property type="match status" value="1"/>
</dbReference>
<proteinExistence type="inferred from homology"/>
<keyword evidence="11 14" id="KW-0234">DNA repair</keyword>
<dbReference type="InterPro" id="IPR036420">
    <property type="entry name" value="BRCT_dom_sf"/>
</dbReference>
<dbReference type="GO" id="GO:0070987">
    <property type="term" value="P:error-free translesion synthesis"/>
    <property type="evidence" value="ECO:0007669"/>
    <property type="project" value="UniProtKB-ARBA"/>
</dbReference>
<keyword evidence="8 14" id="KW-0227">DNA damage</keyword>
<dbReference type="InterPro" id="IPR001126">
    <property type="entry name" value="UmuC"/>
</dbReference>
<dbReference type="PANTHER" id="PTHR45990">
    <property type="entry name" value="DNA REPAIR PROTEIN REV1"/>
    <property type="match status" value="1"/>
</dbReference>
<dbReference type="InterPro" id="IPR012112">
    <property type="entry name" value="REV1"/>
</dbReference>
<dbReference type="OrthoDB" id="427711at2759"/>
<keyword evidence="9 15" id="KW-0460">Magnesium</keyword>
<dbReference type="Gene3D" id="1.20.58.1280">
    <property type="entry name" value="DNA repair protein Rev1, C-terminal domain"/>
    <property type="match status" value="1"/>
</dbReference>
<comment type="function">
    <text evidence="13">Deoxycytidyl transferase involved in DNA repair. Transfers a dCMP residue from dCTP to the 3'-end of a DNA primer in a template-dependent reaction. May assist in the first step in the bypass of abasic lesions by the insertion of a nucleotide opposite the lesion. Required for normal induction of mutations by physical and chemical agents. Involved in mitochondrial DNA mutagenesis.</text>
</comment>
<feature type="compositionally biased region" description="Basic and acidic residues" evidence="16">
    <location>
        <begin position="962"/>
        <end position="976"/>
    </location>
</feature>
<dbReference type="GO" id="GO:0005634">
    <property type="term" value="C:nucleus"/>
    <property type="evidence" value="ECO:0007669"/>
    <property type="project" value="UniProtKB-SubCell"/>
</dbReference>
<dbReference type="InterPro" id="IPR043502">
    <property type="entry name" value="DNA/RNA_pol_sf"/>
</dbReference>
<dbReference type="EMBL" id="PHWZ01000055">
    <property type="protein sequence ID" value="TEY77430.1"/>
    <property type="molecule type" value="Genomic_DNA"/>
</dbReference>
<keyword evidence="10 14" id="KW-0238">DNA-binding</keyword>
<protein>
    <recommendedName>
        <fullName evidence="3 14">DNA repair protein REV1</fullName>
        <ecNumber evidence="14">2.7.7.-</ecNumber>
    </recommendedName>
</protein>
<dbReference type="Pfam" id="PF11799">
    <property type="entry name" value="IMS_C"/>
    <property type="match status" value="1"/>
</dbReference>
<evidence type="ECO:0000259" key="18">
    <source>
        <dbReference type="PROSITE" id="PS50173"/>
    </source>
</evidence>
<evidence type="ECO:0000256" key="16">
    <source>
        <dbReference type="SAM" id="MobiDB-lite"/>
    </source>
</evidence>
<comment type="similarity">
    <text evidence="2 14">Belongs to the DNA polymerase type-Y family.</text>
</comment>
<feature type="compositionally biased region" description="Polar residues" evidence="16">
    <location>
        <begin position="292"/>
        <end position="308"/>
    </location>
</feature>
<feature type="region of interest" description="Disordered" evidence="16">
    <location>
        <begin position="1133"/>
        <end position="1156"/>
    </location>
</feature>
<evidence type="ECO:0000256" key="9">
    <source>
        <dbReference type="ARBA" id="ARBA00022842"/>
    </source>
</evidence>
<dbReference type="InterPro" id="IPR043128">
    <property type="entry name" value="Rev_trsase/Diguanyl_cyclase"/>
</dbReference>
<evidence type="ECO:0000256" key="3">
    <source>
        <dbReference type="ARBA" id="ARBA00020399"/>
    </source>
</evidence>
<dbReference type="SUPFAM" id="SSF52113">
    <property type="entry name" value="BRCT domain"/>
    <property type="match status" value="1"/>
</dbReference>
<dbReference type="InterPro" id="IPR031991">
    <property type="entry name" value="Rev1_C"/>
</dbReference>
<dbReference type="FunFam" id="3.40.50.10190:FF:000011">
    <property type="entry name" value="DNA repair protein REV1"/>
    <property type="match status" value="1"/>
</dbReference>
<dbReference type="Gene3D" id="3.40.50.10190">
    <property type="entry name" value="BRCT domain"/>
    <property type="match status" value="1"/>
</dbReference>
<dbReference type="GO" id="GO:0003684">
    <property type="term" value="F:damaged DNA binding"/>
    <property type="evidence" value="ECO:0007669"/>
    <property type="project" value="UniProtKB-UniRule"/>
</dbReference>
<dbReference type="PIRSF" id="PIRSF036573">
    <property type="entry name" value="REV1"/>
    <property type="match status" value="1"/>
</dbReference>
<dbReference type="GO" id="GO:0006281">
    <property type="term" value="P:DNA repair"/>
    <property type="evidence" value="ECO:0007669"/>
    <property type="project" value="UniProtKB-KW"/>
</dbReference>
<feature type="binding site" evidence="15">
    <location>
        <position position="536"/>
    </location>
    <ligand>
        <name>Mg(2+)</name>
        <dbReference type="ChEBI" id="CHEBI:18420"/>
        <label>1</label>
    </ligand>
</feature>
<dbReference type="SUPFAM" id="SSF56672">
    <property type="entry name" value="DNA/RNA polymerases"/>
    <property type="match status" value="1"/>
</dbReference>
<dbReference type="InterPro" id="IPR053848">
    <property type="entry name" value="IMS_HHH_1"/>
</dbReference>
<organism evidence="19 20">
    <name type="scientific">Botryotinia calthae</name>
    <dbReference type="NCBI Taxonomy" id="38488"/>
    <lineage>
        <taxon>Eukaryota</taxon>
        <taxon>Fungi</taxon>
        <taxon>Dikarya</taxon>
        <taxon>Ascomycota</taxon>
        <taxon>Pezizomycotina</taxon>
        <taxon>Leotiomycetes</taxon>
        <taxon>Helotiales</taxon>
        <taxon>Sclerotiniaceae</taxon>
        <taxon>Botryotinia</taxon>
    </lineage>
</organism>
<evidence type="ECO:0000256" key="6">
    <source>
        <dbReference type="ARBA" id="ARBA00022695"/>
    </source>
</evidence>
<dbReference type="FunFam" id="3.30.1490.100:FF:000001">
    <property type="entry name" value="DNA repair protein REV1"/>
    <property type="match status" value="1"/>
</dbReference>
<dbReference type="InterPro" id="IPR036775">
    <property type="entry name" value="DNA_pol_Y-fam_lit_finger_sf"/>
</dbReference>
<dbReference type="AlphaFoldDB" id="A0A4Y8DAN2"/>
<evidence type="ECO:0000313" key="19">
    <source>
        <dbReference type="EMBL" id="TEY77430.1"/>
    </source>
</evidence>
<evidence type="ECO:0000256" key="10">
    <source>
        <dbReference type="ARBA" id="ARBA00023125"/>
    </source>
</evidence>
<dbReference type="Pfam" id="PF16727">
    <property type="entry name" value="REV1_C"/>
    <property type="match status" value="1"/>
</dbReference>
<evidence type="ECO:0000256" key="13">
    <source>
        <dbReference type="ARBA" id="ARBA00058985"/>
    </source>
</evidence>
<gene>
    <name evidence="19" type="ORF">BOTCAL_0055g00030</name>
</gene>
<feature type="region of interest" description="Disordered" evidence="16">
    <location>
        <begin position="955"/>
        <end position="989"/>
    </location>
</feature>
<dbReference type="Proteomes" id="UP000297299">
    <property type="component" value="Unassembled WGS sequence"/>
</dbReference>
<dbReference type="PANTHER" id="PTHR45990:SF1">
    <property type="entry name" value="DNA REPAIR PROTEIN REV1"/>
    <property type="match status" value="1"/>
</dbReference>
<feature type="compositionally biased region" description="Basic and acidic residues" evidence="16">
    <location>
        <begin position="1"/>
        <end position="18"/>
    </location>
</feature>
<feature type="binding site" evidence="15">
    <location>
        <position position="441"/>
    </location>
    <ligand>
        <name>Mg(2+)</name>
        <dbReference type="ChEBI" id="CHEBI:18420"/>
        <label>1</label>
    </ligand>
</feature>
<keyword evidence="4 14" id="KW-0237">DNA synthesis</keyword>
<dbReference type="GO" id="GO:0003887">
    <property type="term" value="F:DNA-directed DNA polymerase activity"/>
    <property type="evidence" value="ECO:0007669"/>
    <property type="project" value="InterPro"/>
</dbReference>
<accession>A0A4Y8DAN2</accession>
<dbReference type="PROSITE" id="PS50173">
    <property type="entry name" value="UMUC"/>
    <property type="match status" value="1"/>
</dbReference>
<evidence type="ECO:0000256" key="11">
    <source>
        <dbReference type="ARBA" id="ARBA00023204"/>
    </source>
</evidence>
<evidence type="ECO:0000259" key="17">
    <source>
        <dbReference type="PROSITE" id="PS50172"/>
    </source>
</evidence>
<evidence type="ECO:0000256" key="8">
    <source>
        <dbReference type="ARBA" id="ARBA00022763"/>
    </source>
</evidence>
<dbReference type="Gene3D" id="1.10.150.20">
    <property type="entry name" value="5' to 3' exonuclease, C-terminal subdomain"/>
    <property type="match status" value="1"/>
</dbReference>
<evidence type="ECO:0000256" key="5">
    <source>
        <dbReference type="ARBA" id="ARBA00022679"/>
    </source>
</evidence>
<feature type="domain" description="UmuC" evidence="18">
    <location>
        <begin position="437"/>
        <end position="635"/>
    </location>
</feature>
<dbReference type="InterPro" id="IPR038401">
    <property type="entry name" value="Rev1_C_sf"/>
</dbReference>
<feature type="binding site" evidence="15">
    <location>
        <position position="537"/>
    </location>
    <ligand>
        <name>Mg(2+)</name>
        <dbReference type="ChEBI" id="CHEBI:18420"/>
        <label>1</label>
    </ligand>
</feature>
<dbReference type="GO" id="GO:0042276">
    <property type="term" value="P:error-prone translesion synthesis"/>
    <property type="evidence" value="ECO:0007669"/>
    <property type="project" value="InterPro"/>
</dbReference>
<dbReference type="Pfam" id="PF16589">
    <property type="entry name" value="BRCT_2"/>
    <property type="match status" value="1"/>
</dbReference>